<dbReference type="VEuPathDB" id="FungiDB:PV08_08763"/>
<dbReference type="SUPFAM" id="SSF47336">
    <property type="entry name" value="ACP-like"/>
    <property type="match status" value="1"/>
</dbReference>
<organism evidence="5 6">
    <name type="scientific">Exophiala spinifera</name>
    <dbReference type="NCBI Taxonomy" id="91928"/>
    <lineage>
        <taxon>Eukaryota</taxon>
        <taxon>Fungi</taxon>
        <taxon>Dikarya</taxon>
        <taxon>Ascomycota</taxon>
        <taxon>Pezizomycotina</taxon>
        <taxon>Eurotiomycetes</taxon>
        <taxon>Chaetothyriomycetidae</taxon>
        <taxon>Chaetothyriales</taxon>
        <taxon>Herpotrichiellaceae</taxon>
        <taxon>Exophiala</taxon>
    </lineage>
</organism>
<dbReference type="AlphaFoldDB" id="A0A0D2BQX8"/>
<dbReference type="PROSITE" id="PS50075">
    <property type="entry name" value="CARRIER"/>
    <property type="match status" value="1"/>
</dbReference>
<dbReference type="OrthoDB" id="429813at2759"/>
<feature type="compositionally biased region" description="Low complexity" evidence="3">
    <location>
        <begin position="1032"/>
        <end position="1051"/>
    </location>
</feature>
<dbReference type="Pfam" id="PF00550">
    <property type="entry name" value="PP-binding"/>
    <property type="match status" value="1"/>
</dbReference>
<dbReference type="GeneID" id="27335846"/>
<dbReference type="HOGENOM" id="CLU_002220_2_0_1"/>
<dbReference type="InterPro" id="IPR036736">
    <property type="entry name" value="ACP-like_sf"/>
</dbReference>
<dbReference type="SUPFAM" id="SSF56801">
    <property type="entry name" value="Acetyl-CoA synthetase-like"/>
    <property type="match status" value="1"/>
</dbReference>
<dbReference type="InterPro" id="IPR006162">
    <property type="entry name" value="Ppantetheine_attach_site"/>
</dbReference>
<evidence type="ECO:0000256" key="3">
    <source>
        <dbReference type="SAM" id="MobiDB-lite"/>
    </source>
</evidence>
<dbReference type="RefSeq" id="XP_016233790.1">
    <property type="nucleotide sequence ID" value="XM_016383087.1"/>
</dbReference>
<evidence type="ECO:0000313" key="5">
    <source>
        <dbReference type="EMBL" id="KIW13574.1"/>
    </source>
</evidence>
<protein>
    <recommendedName>
        <fullName evidence="4">Carrier domain-containing protein</fullName>
    </recommendedName>
</protein>
<name>A0A0D2BQX8_9EURO</name>
<accession>A0A0D2BQX8</accession>
<evidence type="ECO:0000256" key="2">
    <source>
        <dbReference type="ARBA" id="ARBA00022553"/>
    </source>
</evidence>
<keyword evidence="1" id="KW-0596">Phosphopantetheine</keyword>
<dbReference type="InterPro" id="IPR000873">
    <property type="entry name" value="AMP-dep_synth/lig_dom"/>
</dbReference>
<dbReference type="Proteomes" id="UP000053328">
    <property type="component" value="Unassembled WGS sequence"/>
</dbReference>
<dbReference type="InterPro" id="IPR013120">
    <property type="entry name" value="FAR_NAD-bd"/>
</dbReference>
<dbReference type="PROSITE" id="PS00012">
    <property type="entry name" value="PHOSPHOPANTETHEINE"/>
    <property type="match status" value="1"/>
</dbReference>
<proteinExistence type="predicted"/>
<dbReference type="InterPro" id="IPR051414">
    <property type="entry name" value="Adenylate-forming_Reductase"/>
</dbReference>
<feature type="compositionally biased region" description="Pro residues" evidence="3">
    <location>
        <begin position="1052"/>
        <end position="1061"/>
    </location>
</feature>
<feature type="compositionally biased region" description="Low complexity" evidence="3">
    <location>
        <begin position="884"/>
        <end position="899"/>
    </location>
</feature>
<dbReference type="EMBL" id="KN847497">
    <property type="protein sequence ID" value="KIW13574.1"/>
    <property type="molecule type" value="Genomic_DNA"/>
</dbReference>
<keyword evidence="6" id="KW-1185">Reference proteome</keyword>
<feature type="domain" description="Carrier" evidence="4">
    <location>
        <begin position="565"/>
        <end position="645"/>
    </location>
</feature>
<dbReference type="InterPro" id="IPR042099">
    <property type="entry name" value="ANL_N_sf"/>
</dbReference>
<feature type="region of interest" description="Disordered" evidence="3">
    <location>
        <begin position="1032"/>
        <end position="1089"/>
    </location>
</feature>
<sequence>MEPTYFTCDLGQAVLHQHGKEYETVTELVDYKARKEQKLPAVGFFSSSHKSERWAPHILSFEEVQRGSVVVADALSTKLRSGSKQTIALLCPSSPEFLFTWLAIIRWGHAALLIAPQCSPSAIAHLCRSCEVKCLIYDEVYKDLAEKASAESAKSEGLPIDATALPFAEEDVLDIIARTPSRPPKPAEGIQRSDIAYLHHTSGTSTGIPEPIPQSHQGAVGVLPSLDGTEHASFSTTPLYHGGVADLFRAWTSNALIWLFPGKDLPITAANVCRCLDTALCAASKGVPPVKYFSSVPYILQMMSEDEAGLKYLQRMDIVGVGGAALPPEVGDKLVGANVNLISRFGSAECGFLMSSYREFQKDKEWQYLRVRPGQGYLKFEPQEDGLSELVIQAGWPHMAKHNREDGSYATADLFAAHPTIPDAWRYHSRADSQLTLVTGKKFDPAPLEDAIRASLPLVDNVLIFGNGQPHPGALIFRSEDAALLTDDDFIRTIAPVVEKLNRVGQSHARLPRNMLVPMLYDQKGLEKSSKGTILRSRAEERYASNISKAYSAAPADKTSNVSDDDIPRTVRKIVTDIASDRTVIDPEFLNDRTDLFAYGIDSIGCIQIRHGLSRLIPDGSALPLTVVEDQGTISRLSALILRIRRGGEAYDKIDKADTASEEHALMLDLAKRYSTFEDNATSPISSPSSFGSTTTTATTSEQKGLQILLTGPTGSLGSHILHQLLSNHRVSHIHLLVRGSTAQASRERVLKAFSSRLLPIPADFTARTTIWQCALSDNLLGLSQSDYTTLASQVDVILHLAWSVNFLLPLRSFAATHLAGLRNLINFSLSSPRLYPPRLIFCSSVASVSAYHQNQSCSSCPDSTDQDHTDKVHMDIRTNINTHIDTNTNTNTNTTTDADTFHSRSTRPKSAINVPELPVSNTPSASGPTGYARSKWVAEAICAAAHTHTRLNSRISISRVGQLSGATDTGVWSKTEAYPLMLSSSKVTGVLPDLGDWEVLNWLPVDLAARAFVEDALSTLTVGETDTNLITTTTTTTTSSTTAPTSTSTTTPPPPPPPTGPHSQPNEKGDEDGGKITHESLQPPRLPVSVPIPVHHVLNPYTDTGMHNWSNLLACLSRHDNFKVVSVGEWLDALSSLHERPGETSLHPALKLLGFWKGVYGSRHQHSPAQMVDNSETALRFDMDKTYVRMPCLREQQPGLDDEYMVKTWRWIKANV</sequence>
<dbReference type="Gene3D" id="1.10.1200.10">
    <property type="entry name" value="ACP-like"/>
    <property type="match status" value="1"/>
</dbReference>
<dbReference type="Pfam" id="PF00501">
    <property type="entry name" value="AMP-binding"/>
    <property type="match status" value="1"/>
</dbReference>
<dbReference type="Pfam" id="PF07993">
    <property type="entry name" value="NAD_binding_4"/>
    <property type="match status" value="1"/>
</dbReference>
<reference evidence="5 6" key="1">
    <citation type="submission" date="2015-01" db="EMBL/GenBank/DDBJ databases">
        <title>The Genome Sequence of Exophiala spinifera CBS89968.</title>
        <authorList>
            <consortium name="The Broad Institute Genomics Platform"/>
            <person name="Cuomo C."/>
            <person name="de Hoog S."/>
            <person name="Gorbushina A."/>
            <person name="Stielow B."/>
            <person name="Teixiera M."/>
            <person name="Abouelleil A."/>
            <person name="Chapman S.B."/>
            <person name="Priest M."/>
            <person name="Young S.K."/>
            <person name="Wortman J."/>
            <person name="Nusbaum C."/>
            <person name="Birren B."/>
        </authorList>
    </citation>
    <scope>NUCLEOTIDE SEQUENCE [LARGE SCALE GENOMIC DNA]</scope>
    <source>
        <strain evidence="5 6">CBS 89968</strain>
    </source>
</reference>
<feature type="compositionally biased region" description="Basic and acidic residues" evidence="3">
    <location>
        <begin position="1066"/>
        <end position="1079"/>
    </location>
</feature>
<dbReference type="PANTHER" id="PTHR43439:SF2">
    <property type="entry name" value="ENZYME, PUTATIVE (JCVI)-RELATED"/>
    <property type="match status" value="1"/>
</dbReference>
<evidence type="ECO:0000313" key="6">
    <source>
        <dbReference type="Proteomes" id="UP000053328"/>
    </source>
</evidence>
<dbReference type="Gene3D" id="3.40.50.720">
    <property type="entry name" value="NAD(P)-binding Rossmann-like Domain"/>
    <property type="match status" value="1"/>
</dbReference>
<dbReference type="InterPro" id="IPR036291">
    <property type="entry name" value="NAD(P)-bd_dom_sf"/>
</dbReference>
<dbReference type="PANTHER" id="PTHR43439">
    <property type="entry name" value="PHENYLACETATE-COENZYME A LIGASE"/>
    <property type="match status" value="1"/>
</dbReference>
<evidence type="ECO:0000256" key="1">
    <source>
        <dbReference type="ARBA" id="ARBA00022450"/>
    </source>
</evidence>
<dbReference type="STRING" id="91928.A0A0D2BQX8"/>
<evidence type="ECO:0000259" key="4">
    <source>
        <dbReference type="PROSITE" id="PS50075"/>
    </source>
</evidence>
<dbReference type="Pfam" id="PF23562">
    <property type="entry name" value="AMP-binding_C_3"/>
    <property type="match status" value="1"/>
</dbReference>
<dbReference type="SUPFAM" id="SSF51735">
    <property type="entry name" value="NAD(P)-binding Rossmann-fold domains"/>
    <property type="match status" value="1"/>
</dbReference>
<dbReference type="Gene3D" id="3.40.50.12780">
    <property type="entry name" value="N-terminal domain of ligase-like"/>
    <property type="match status" value="1"/>
</dbReference>
<gene>
    <name evidence="5" type="ORF">PV08_08763</name>
</gene>
<feature type="region of interest" description="Disordered" evidence="3">
    <location>
        <begin position="884"/>
        <end position="931"/>
    </location>
</feature>
<keyword evidence="2" id="KW-0597">Phosphoprotein</keyword>
<dbReference type="InterPro" id="IPR009081">
    <property type="entry name" value="PP-bd_ACP"/>
</dbReference>